<gene>
    <name evidence="2" type="ORF">TBK1r_75750</name>
</gene>
<feature type="transmembrane region" description="Helical" evidence="1">
    <location>
        <begin position="93"/>
        <end position="112"/>
    </location>
</feature>
<evidence type="ECO:0000256" key="1">
    <source>
        <dbReference type="SAM" id="Phobius"/>
    </source>
</evidence>
<accession>A0ABX5Y5Q1</accession>
<proteinExistence type="predicted"/>
<evidence type="ECO:0000313" key="2">
    <source>
        <dbReference type="EMBL" id="QDV88540.1"/>
    </source>
</evidence>
<evidence type="ECO:0000313" key="3">
    <source>
        <dbReference type="Proteomes" id="UP000318081"/>
    </source>
</evidence>
<feature type="transmembrane region" description="Helical" evidence="1">
    <location>
        <begin position="20"/>
        <end position="40"/>
    </location>
</feature>
<feature type="transmembrane region" description="Helical" evidence="1">
    <location>
        <begin position="119"/>
        <end position="137"/>
    </location>
</feature>
<dbReference type="EMBL" id="CP036432">
    <property type="protein sequence ID" value="QDV88540.1"/>
    <property type="molecule type" value="Genomic_DNA"/>
</dbReference>
<protein>
    <submittedName>
        <fullName evidence="2">Uncharacterized protein</fullName>
    </submittedName>
</protein>
<name>A0ABX5Y5Q1_9BACT</name>
<keyword evidence="3" id="KW-1185">Reference proteome</keyword>
<dbReference type="Proteomes" id="UP000318081">
    <property type="component" value="Chromosome"/>
</dbReference>
<keyword evidence="1" id="KW-1133">Transmembrane helix</keyword>
<keyword evidence="1" id="KW-0472">Membrane</keyword>
<sequence>MGGIAARLAIRVQFSIRSLLIGTGVVALLLQMVVHFQLGWDAFGLPIHVHASSDRLIGMIEQHQPNSSDHWLPGPSWVSPLILQWVMHEGPSWSVAVFLVLIAIRLVWSFNFAQSVGQLLIAVSVLTLFWLNVWVWIEPANYVTARPAQIRLETYIRSVEEYYEPMEEFIGSELAVERQEKAGPNAAKAEGPQRVSVSVSSQRISTADCFADAGRWMAE</sequence>
<reference evidence="2 3" key="1">
    <citation type="submission" date="2019-02" db="EMBL/GenBank/DDBJ databases">
        <title>Deep-cultivation of Planctomycetes and their phenomic and genomic characterization uncovers novel biology.</title>
        <authorList>
            <person name="Wiegand S."/>
            <person name="Jogler M."/>
            <person name="Boedeker C."/>
            <person name="Pinto D."/>
            <person name="Vollmers J."/>
            <person name="Rivas-Marin E."/>
            <person name="Kohn T."/>
            <person name="Peeters S.H."/>
            <person name="Heuer A."/>
            <person name="Rast P."/>
            <person name="Oberbeckmann S."/>
            <person name="Bunk B."/>
            <person name="Jeske O."/>
            <person name="Meyerdierks A."/>
            <person name="Storesund J.E."/>
            <person name="Kallscheuer N."/>
            <person name="Luecker S."/>
            <person name="Lage O.M."/>
            <person name="Pohl T."/>
            <person name="Merkel B.J."/>
            <person name="Hornburger P."/>
            <person name="Mueller R.-W."/>
            <person name="Bruemmer F."/>
            <person name="Labrenz M."/>
            <person name="Spormann A.M."/>
            <person name="Op den Camp H."/>
            <person name="Overmann J."/>
            <person name="Amann R."/>
            <person name="Jetten M.S.M."/>
            <person name="Mascher T."/>
            <person name="Medema M.H."/>
            <person name="Devos D.P."/>
            <person name="Kaster A.-K."/>
            <person name="Ovreas L."/>
            <person name="Rohde M."/>
            <person name="Galperin M.Y."/>
            <person name="Jogler C."/>
        </authorList>
    </citation>
    <scope>NUCLEOTIDE SEQUENCE [LARGE SCALE GENOMIC DNA]</scope>
    <source>
        <strain evidence="2 3">TBK1r</strain>
    </source>
</reference>
<keyword evidence="1" id="KW-0812">Transmembrane</keyword>
<organism evidence="2 3">
    <name type="scientific">Stieleria magnilauensis</name>
    <dbReference type="NCBI Taxonomy" id="2527963"/>
    <lineage>
        <taxon>Bacteria</taxon>
        <taxon>Pseudomonadati</taxon>
        <taxon>Planctomycetota</taxon>
        <taxon>Planctomycetia</taxon>
        <taxon>Pirellulales</taxon>
        <taxon>Pirellulaceae</taxon>
        <taxon>Stieleria</taxon>
    </lineage>
</organism>